<dbReference type="SUPFAM" id="SSF53335">
    <property type="entry name" value="S-adenosyl-L-methionine-dependent methyltransferases"/>
    <property type="match status" value="1"/>
</dbReference>
<keyword evidence="3" id="KW-0489">Methyltransferase</keyword>
<dbReference type="NCBIfam" id="NF008992">
    <property type="entry name" value="PRK12335.1"/>
    <property type="match status" value="1"/>
</dbReference>
<dbReference type="GO" id="GO:0046690">
    <property type="term" value="P:response to tellurium ion"/>
    <property type="evidence" value="ECO:0007669"/>
    <property type="project" value="InterPro"/>
</dbReference>
<dbReference type="GO" id="GO:0008757">
    <property type="term" value="F:S-adenosylmethionine-dependent methyltransferase activity"/>
    <property type="evidence" value="ECO:0007669"/>
    <property type="project" value="InterPro"/>
</dbReference>
<reference evidence="3 4" key="1">
    <citation type="submission" date="2017-08" db="EMBL/GenBank/DDBJ databases">
        <title>WGS of Clinical strains of the CDC Group NO-1 linked to zoonotic infections in humans.</title>
        <authorList>
            <person name="Bernier A.-M."/>
            <person name="Bernard K."/>
        </authorList>
    </citation>
    <scope>NUCLEOTIDE SEQUENCE [LARGE SCALE GENOMIC DNA]</scope>
    <source>
        <strain evidence="3 4">NML03-0146</strain>
    </source>
</reference>
<dbReference type="InterPro" id="IPR014431">
    <property type="entry name" value="Tellurite-R_TehB-2"/>
</dbReference>
<dbReference type="InterPro" id="IPR015392">
    <property type="entry name" value="TehB/YeaR-like_dom"/>
</dbReference>
<dbReference type="InterPro" id="IPR014710">
    <property type="entry name" value="RmlC-like_jellyroll"/>
</dbReference>
<evidence type="ECO:0000313" key="3">
    <source>
        <dbReference type="EMBL" id="PAT34318.1"/>
    </source>
</evidence>
<dbReference type="SUPFAM" id="SSF51197">
    <property type="entry name" value="Clavaminate synthase-like"/>
    <property type="match status" value="1"/>
</dbReference>
<name>A0A2A2A998_9BURK</name>
<keyword evidence="3" id="KW-0808">Transferase</keyword>
<evidence type="ECO:0000259" key="2">
    <source>
        <dbReference type="Pfam" id="PF09313"/>
    </source>
</evidence>
<evidence type="ECO:0000313" key="4">
    <source>
        <dbReference type="Proteomes" id="UP000217999"/>
    </source>
</evidence>
<feature type="domain" description="TehB/YeaR-like" evidence="2">
    <location>
        <begin position="9"/>
        <end position="89"/>
    </location>
</feature>
<protein>
    <submittedName>
        <fullName evidence="3">Tellurite resistance methyltransferase TehB</fullName>
    </submittedName>
</protein>
<dbReference type="Proteomes" id="UP000217999">
    <property type="component" value="Unassembled WGS sequence"/>
</dbReference>
<dbReference type="GO" id="GO:0005737">
    <property type="term" value="C:cytoplasm"/>
    <property type="evidence" value="ECO:0007669"/>
    <property type="project" value="InterPro"/>
</dbReference>
<dbReference type="Pfam" id="PF03848">
    <property type="entry name" value="TehB"/>
    <property type="match status" value="1"/>
</dbReference>
<dbReference type="InterPro" id="IPR029063">
    <property type="entry name" value="SAM-dependent_MTases_sf"/>
</dbReference>
<dbReference type="Gene3D" id="2.60.120.10">
    <property type="entry name" value="Jelly Rolls"/>
    <property type="match status" value="1"/>
</dbReference>
<dbReference type="RefSeq" id="WP_095549998.1">
    <property type="nucleotide sequence ID" value="NZ_NSJF01000004.1"/>
</dbReference>
<dbReference type="PIRSF" id="PIRSF005215">
    <property type="entry name" value="TehB"/>
    <property type="match status" value="1"/>
</dbReference>
<dbReference type="InterPro" id="IPR004537">
    <property type="entry name" value="Tellurite-R_MeTrfase_TehB"/>
</dbReference>
<feature type="domain" description="Tellurite resistance methyltransferase TehB-like" evidence="1">
    <location>
        <begin position="91"/>
        <end position="293"/>
    </location>
</feature>
<proteinExistence type="predicted"/>
<sequence>MTPDLIVYKTMPEWTHSTIPTGFMRNHNTKEGTWAQLQVLQGSLDFALTSASGEELQSFTFTPQQQPPLIAPQQWHRIVAASADVRCQLRFLCTREDYFAKKHRLTRTHSELIEAFGQLQLPAQARALDVGCGRGRNSLYLALQGLQVQALDHDAEALQQLAALAREEGLQAQLQWQHIDLNQAASQSLIDRAGQYDLVLCTVVLMFLQPQAVPALLAQMQAATAPGGYHLIVCAMDSADYPCTQPFPFTFRAGELRAHYAGWQLLKYNEDLGHLHKTDANGQPIAMRFATLLARKPNDPPTAGAAEHKHDA</sequence>
<dbReference type="PANTHER" id="PTHR43464">
    <property type="entry name" value="METHYLTRANSFERASE"/>
    <property type="match status" value="1"/>
</dbReference>
<dbReference type="NCBIfam" id="NF008405">
    <property type="entry name" value="PRK11207.1"/>
    <property type="match status" value="1"/>
</dbReference>
<dbReference type="InterPro" id="IPR015985">
    <property type="entry name" value="TehB-like_dom"/>
</dbReference>
<dbReference type="Pfam" id="PF09313">
    <property type="entry name" value="TehB-like"/>
    <property type="match status" value="1"/>
</dbReference>
<evidence type="ECO:0000259" key="1">
    <source>
        <dbReference type="Pfam" id="PF03848"/>
    </source>
</evidence>
<dbReference type="Gene3D" id="3.40.50.150">
    <property type="entry name" value="Vaccinia Virus protein VP39"/>
    <property type="match status" value="1"/>
</dbReference>
<dbReference type="CDD" id="cd02440">
    <property type="entry name" value="AdoMet_MTases"/>
    <property type="match status" value="1"/>
</dbReference>
<dbReference type="NCBIfam" id="TIGR00477">
    <property type="entry name" value="tehB"/>
    <property type="match status" value="1"/>
</dbReference>
<dbReference type="EMBL" id="NSJF01000004">
    <property type="protein sequence ID" value="PAT34318.1"/>
    <property type="molecule type" value="Genomic_DNA"/>
</dbReference>
<organism evidence="3 4">
    <name type="scientific">Vandammella animalimorsus</name>
    <dbReference type="NCBI Taxonomy" id="2029117"/>
    <lineage>
        <taxon>Bacteria</taxon>
        <taxon>Pseudomonadati</taxon>
        <taxon>Pseudomonadota</taxon>
        <taxon>Betaproteobacteria</taxon>
        <taxon>Burkholderiales</taxon>
        <taxon>Comamonadaceae</taxon>
        <taxon>Vandammella</taxon>
    </lineage>
</organism>
<dbReference type="PANTHER" id="PTHR43464:SF49">
    <property type="entry name" value="TELLURITE METHYLTRANSFERASE"/>
    <property type="match status" value="1"/>
</dbReference>
<gene>
    <name evidence="3" type="ORF">CK620_08815</name>
</gene>
<comment type="caution">
    <text evidence="3">The sequence shown here is derived from an EMBL/GenBank/DDBJ whole genome shotgun (WGS) entry which is preliminary data.</text>
</comment>
<dbReference type="GO" id="GO:0032259">
    <property type="term" value="P:methylation"/>
    <property type="evidence" value="ECO:0007669"/>
    <property type="project" value="UniProtKB-KW"/>
</dbReference>
<accession>A0A2A2A998</accession>
<dbReference type="AlphaFoldDB" id="A0A2A2A998"/>